<dbReference type="EMBL" id="CP018800">
    <property type="protein sequence ID" value="ATX81887.1"/>
    <property type="molecule type" value="Genomic_DNA"/>
</dbReference>
<evidence type="ECO:0000256" key="6">
    <source>
        <dbReference type="ARBA" id="ARBA00023136"/>
    </source>
</evidence>
<reference evidence="10 11" key="1">
    <citation type="submission" date="2016-12" db="EMBL/GenBank/DDBJ databases">
        <title>Isolation and genomic insights into novel planktonic Zetaproteobacteria from stratified waters of the Chesapeake Bay.</title>
        <authorList>
            <person name="McAllister S.M."/>
            <person name="Kato S."/>
            <person name="Chan C.S."/>
            <person name="Chiu B.K."/>
            <person name="Field E.K."/>
        </authorList>
    </citation>
    <scope>NUCLEOTIDE SEQUENCE [LARGE SCALE GENOMIC DNA]</scope>
    <source>
        <strain evidence="10 11">CP-8</strain>
    </source>
</reference>
<dbReference type="PANTHER" id="PTHR11730">
    <property type="entry name" value="AMMONIUM TRANSPORTER"/>
    <property type="match status" value="1"/>
</dbReference>
<keyword evidence="4 8" id="KW-0812">Transmembrane</keyword>
<dbReference type="AlphaFoldDB" id="A0A2K8L3N1"/>
<evidence type="ECO:0000256" key="7">
    <source>
        <dbReference type="ARBA" id="ARBA00023177"/>
    </source>
</evidence>
<proteinExistence type="inferred from homology"/>
<dbReference type="Gene3D" id="1.10.3430.10">
    <property type="entry name" value="Ammonium transporter AmtB like domains"/>
    <property type="match status" value="1"/>
</dbReference>
<dbReference type="InterPro" id="IPR029020">
    <property type="entry name" value="Ammonium/urea_transptr"/>
</dbReference>
<sequence length="403" mass="41825">MNTAGFDVFFLTMGAAMVLAMHAGFAFLEVGTVRKKNQVNALVRVITDFGFSTVAYFFVGFAVAYGINFFAPVSELNNLADLSNGYKMVHFFFLLTFAAAIPAIISGGVTERIRFWPNVLATVLLVGIIYPLFEGMIWNGNFGFQAWLESSFGAAFHDFAGSVVVHAMGGFLALGAVVLLGARKGRYSRSGRMMAILPSNIPFLALGSWILCVGWFGFNVMSAGTAEGASGLVAINSLLAMVGGLIAALIAGKNDPGFVHNGALAGLVAICAGSDIVHPIGALTIGAVAGVVFVFGFEFIQIKLKIDDVLGVIPLHGVCGAWGGIAAGIFGTVAMGGAGGVTFVSQLIGTVAGVAIAAAGGFVVYGVVKSTIGIRLSEEDEYMGADLAIHNISATPEQDMANH</sequence>
<feature type="transmembrane region" description="Helical" evidence="8">
    <location>
        <begin position="194"/>
        <end position="218"/>
    </location>
</feature>
<protein>
    <submittedName>
        <fullName evidence="10">Ammonium transporter</fullName>
    </submittedName>
</protein>
<keyword evidence="7" id="KW-0924">Ammonia transport</keyword>
<dbReference type="PANTHER" id="PTHR11730:SF89">
    <property type="entry name" value="AMMONIUM TRANSPORTER SLL0108-RELATED"/>
    <property type="match status" value="1"/>
</dbReference>
<dbReference type="SUPFAM" id="SSF111352">
    <property type="entry name" value="Ammonium transporter"/>
    <property type="match status" value="1"/>
</dbReference>
<dbReference type="InterPro" id="IPR024041">
    <property type="entry name" value="NH4_transpt_AmtB-like_dom"/>
</dbReference>
<dbReference type="GO" id="GO:0097272">
    <property type="term" value="P:ammonium homeostasis"/>
    <property type="evidence" value="ECO:0007669"/>
    <property type="project" value="TreeGrafter"/>
</dbReference>
<keyword evidence="3" id="KW-0813">Transport</keyword>
<dbReference type="GO" id="GO:0008519">
    <property type="term" value="F:ammonium channel activity"/>
    <property type="evidence" value="ECO:0007669"/>
    <property type="project" value="InterPro"/>
</dbReference>
<comment type="similarity">
    <text evidence="2">Belongs to the ammonia transporter channel (TC 1.A.11.2) family.</text>
</comment>
<feature type="transmembrane region" description="Helical" evidence="8">
    <location>
        <begin position="159"/>
        <end position="182"/>
    </location>
</feature>
<keyword evidence="5 8" id="KW-1133">Transmembrane helix</keyword>
<comment type="subcellular location">
    <subcellularLocation>
        <location evidence="1">Membrane</location>
        <topology evidence="1">Multi-pass membrane protein</topology>
    </subcellularLocation>
</comment>
<feature type="transmembrane region" description="Helical" evidence="8">
    <location>
        <begin position="258"/>
        <end position="276"/>
    </location>
</feature>
<dbReference type="OrthoDB" id="9814202at2"/>
<evidence type="ECO:0000259" key="9">
    <source>
        <dbReference type="Pfam" id="PF00909"/>
    </source>
</evidence>
<feature type="transmembrane region" description="Helical" evidence="8">
    <location>
        <begin position="49"/>
        <end position="68"/>
    </location>
</feature>
<dbReference type="InterPro" id="IPR002229">
    <property type="entry name" value="RhesusRHD"/>
</dbReference>
<evidence type="ECO:0000313" key="11">
    <source>
        <dbReference type="Proteomes" id="UP000231637"/>
    </source>
</evidence>
<dbReference type="Pfam" id="PF00909">
    <property type="entry name" value="Ammonium_transp"/>
    <property type="match status" value="1"/>
</dbReference>
<gene>
    <name evidence="10" type="ORF">Ga0123462_1018</name>
</gene>
<dbReference type="Proteomes" id="UP000231637">
    <property type="component" value="Chromosome"/>
</dbReference>
<dbReference type="PRINTS" id="PR00342">
    <property type="entry name" value="RHESUSRHD"/>
</dbReference>
<name>A0A2K8L3N1_9PROT</name>
<dbReference type="RefSeq" id="WP_100265296.1">
    <property type="nucleotide sequence ID" value="NZ_CP018800.1"/>
</dbReference>
<organism evidence="10 11">
    <name type="scientific">Mariprofundus ferrinatatus</name>
    <dbReference type="NCBI Taxonomy" id="1921087"/>
    <lineage>
        <taxon>Bacteria</taxon>
        <taxon>Pseudomonadati</taxon>
        <taxon>Pseudomonadota</taxon>
        <taxon>Candidatius Mariprofundia</taxon>
        <taxon>Mariprofundales</taxon>
        <taxon>Mariprofundaceae</taxon>
        <taxon>Mariprofundus</taxon>
    </lineage>
</organism>
<accession>A0A2K8L3N1</accession>
<feature type="domain" description="Ammonium transporter AmtB-like" evidence="9">
    <location>
        <begin position="10"/>
        <end position="393"/>
    </location>
</feature>
<feature type="transmembrane region" description="Helical" evidence="8">
    <location>
        <begin position="88"/>
        <end position="107"/>
    </location>
</feature>
<evidence type="ECO:0000256" key="2">
    <source>
        <dbReference type="ARBA" id="ARBA00005887"/>
    </source>
</evidence>
<keyword evidence="6 8" id="KW-0472">Membrane</keyword>
<feature type="transmembrane region" description="Helical" evidence="8">
    <location>
        <begin position="282"/>
        <end position="300"/>
    </location>
</feature>
<feature type="transmembrane region" description="Helical" evidence="8">
    <location>
        <begin position="6"/>
        <end position="28"/>
    </location>
</feature>
<feature type="transmembrane region" description="Helical" evidence="8">
    <location>
        <begin position="119"/>
        <end position="139"/>
    </location>
</feature>
<dbReference type="GO" id="GO:0005886">
    <property type="term" value="C:plasma membrane"/>
    <property type="evidence" value="ECO:0007669"/>
    <property type="project" value="InterPro"/>
</dbReference>
<keyword evidence="11" id="KW-1185">Reference proteome</keyword>
<evidence type="ECO:0000256" key="3">
    <source>
        <dbReference type="ARBA" id="ARBA00022448"/>
    </source>
</evidence>
<evidence type="ECO:0000256" key="8">
    <source>
        <dbReference type="SAM" id="Phobius"/>
    </source>
</evidence>
<feature type="transmembrane region" description="Helical" evidence="8">
    <location>
        <begin position="312"/>
        <end position="335"/>
    </location>
</feature>
<evidence type="ECO:0000256" key="1">
    <source>
        <dbReference type="ARBA" id="ARBA00004141"/>
    </source>
</evidence>
<evidence type="ECO:0000313" key="10">
    <source>
        <dbReference type="EMBL" id="ATX81887.1"/>
    </source>
</evidence>
<evidence type="ECO:0000256" key="4">
    <source>
        <dbReference type="ARBA" id="ARBA00022692"/>
    </source>
</evidence>
<dbReference type="PROSITE" id="PS01219">
    <property type="entry name" value="AMMONIUM_TRANSP"/>
    <property type="match status" value="1"/>
</dbReference>
<dbReference type="InterPro" id="IPR018047">
    <property type="entry name" value="Ammonium_transpt_CS"/>
</dbReference>
<evidence type="ECO:0000256" key="5">
    <source>
        <dbReference type="ARBA" id="ARBA00022989"/>
    </source>
</evidence>
<feature type="transmembrane region" description="Helical" evidence="8">
    <location>
        <begin position="347"/>
        <end position="368"/>
    </location>
</feature>
<feature type="transmembrane region" description="Helical" evidence="8">
    <location>
        <begin position="230"/>
        <end position="251"/>
    </location>
</feature>
<dbReference type="KEGG" id="mfn:Ga0123462_1018"/>